<dbReference type="OrthoDB" id="2772415at2759"/>
<evidence type="ECO:0008006" key="3">
    <source>
        <dbReference type="Google" id="ProtNLM"/>
    </source>
</evidence>
<sequence>MMDTDQASCNGPERSFQVIDGEYRPRQSKIVIGRVVDILKDDYTIIYVANCISKDEVAQKVQEYQPDMLFSATMWTSEDAAEIEHAARFIRSDIKFYAIPFGLQVEKGPDAVVKHLLEQIPRLLG</sequence>
<dbReference type="AlphaFoldDB" id="A0A2V1D3U0"/>
<accession>A0A2V1D3U0</accession>
<evidence type="ECO:0000313" key="2">
    <source>
        <dbReference type="Proteomes" id="UP000244855"/>
    </source>
</evidence>
<keyword evidence="2" id="KW-1185">Reference proteome</keyword>
<organism evidence="1 2">
    <name type="scientific">Periconia macrospinosa</name>
    <dbReference type="NCBI Taxonomy" id="97972"/>
    <lineage>
        <taxon>Eukaryota</taxon>
        <taxon>Fungi</taxon>
        <taxon>Dikarya</taxon>
        <taxon>Ascomycota</taxon>
        <taxon>Pezizomycotina</taxon>
        <taxon>Dothideomycetes</taxon>
        <taxon>Pleosporomycetidae</taxon>
        <taxon>Pleosporales</taxon>
        <taxon>Massarineae</taxon>
        <taxon>Periconiaceae</taxon>
        <taxon>Periconia</taxon>
    </lineage>
</organism>
<gene>
    <name evidence="1" type="ORF">DM02DRAFT_722176</name>
</gene>
<protein>
    <recommendedName>
        <fullName evidence="3">Heterokaryon incompatibility domain-containing protein</fullName>
    </recommendedName>
</protein>
<dbReference type="EMBL" id="KZ805714">
    <property type="protein sequence ID" value="PVH92153.1"/>
    <property type="molecule type" value="Genomic_DNA"/>
</dbReference>
<proteinExistence type="predicted"/>
<reference evidence="1 2" key="1">
    <citation type="journal article" date="2018" name="Sci. Rep.">
        <title>Comparative genomics provides insights into the lifestyle and reveals functional heterogeneity of dark septate endophytic fungi.</title>
        <authorList>
            <person name="Knapp D.G."/>
            <person name="Nemeth J.B."/>
            <person name="Barry K."/>
            <person name="Hainaut M."/>
            <person name="Henrissat B."/>
            <person name="Johnson J."/>
            <person name="Kuo A."/>
            <person name="Lim J.H.P."/>
            <person name="Lipzen A."/>
            <person name="Nolan M."/>
            <person name="Ohm R.A."/>
            <person name="Tamas L."/>
            <person name="Grigoriev I.V."/>
            <person name="Spatafora J.W."/>
            <person name="Nagy L.G."/>
            <person name="Kovacs G.M."/>
        </authorList>
    </citation>
    <scope>NUCLEOTIDE SEQUENCE [LARGE SCALE GENOMIC DNA]</scope>
    <source>
        <strain evidence="1 2">DSE2036</strain>
    </source>
</reference>
<evidence type="ECO:0000313" key="1">
    <source>
        <dbReference type="EMBL" id="PVH92153.1"/>
    </source>
</evidence>
<name>A0A2V1D3U0_9PLEO</name>
<dbReference type="Proteomes" id="UP000244855">
    <property type="component" value="Unassembled WGS sequence"/>
</dbReference>